<dbReference type="AlphaFoldDB" id="A0A336K1B8"/>
<accession>A0A336K1B8</accession>
<proteinExistence type="predicted"/>
<feature type="compositionally biased region" description="Polar residues" evidence="1">
    <location>
        <begin position="1"/>
        <end position="21"/>
    </location>
</feature>
<evidence type="ECO:0000256" key="1">
    <source>
        <dbReference type="SAM" id="MobiDB-lite"/>
    </source>
</evidence>
<feature type="compositionally biased region" description="Polar residues" evidence="1">
    <location>
        <begin position="45"/>
        <end position="63"/>
    </location>
</feature>
<dbReference type="VEuPathDB" id="VectorBase:CSON010388"/>
<reference evidence="3" key="2">
    <citation type="submission" date="2018-07" db="EMBL/GenBank/DDBJ databases">
        <authorList>
            <person name="Quirk P.G."/>
            <person name="Krulwich T.A."/>
        </authorList>
    </citation>
    <scope>NUCLEOTIDE SEQUENCE</scope>
</reference>
<protein>
    <submittedName>
        <fullName evidence="2">CSON010388 protein</fullName>
    </submittedName>
</protein>
<name>A0A336K1B8_CULSO</name>
<evidence type="ECO:0000313" key="3">
    <source>
        <dbReference type="EMBL" id="SSX18667.1"/>
    </source>
</evidence>
<sequence length="163" mass="18564">MSNSHSGTIGRTRGLSINGQVRRQRSIEWQKERRYSSSDDDGVSLSATNGQLSSRTNFQQGSNNDSSILAQLIAQTQQLTNQDRSYRSDCDNEDAISSTGIITENGALSNPSITNNRSPMHYRQASPFPSEQTNTRRLQYTTKAEERIRNGWSHFNYYYHYIM</sequence>
<reference evidence="2" key="1">
    <citation type="submission" date="2018-04" db="EMBL/GenBank/DDBJ databases">
        <authorList>
            <person name="Go L.Y."/>
            <person name="Mitchell J.A."/>
        </authorList>
    </citation>
    <scope>NUCLEOTIDE SEQUENCE</scope>
    <source>
        <tissue evidence="2">Whole organism</tissue>
    </source>
</reference>
<gene>
    <name evidence="2" type="primary">CSON010388</name>
</gene>
<feature type="compositionally biased region" description="Basic and acidic residues" evidence="1">
    <location>
        <begin position="25"/>
        <end position="37"/>
    </location>
</feature>
<evidence type="ECO:0000313" key="2">
    <source>
        <dbReference type="EMBL" id="SSW98281.1"/>
    </source>
</evidence>
<dbReference type="EMBL" id="UFQT01000041">
    <property type="protein sequence ID" value="SSX18667.1"/>
    <property type="molecule type" value="Genomic_DNA"/>
</dbReference>
<feature type="region of interest" description="Disordered" evidence="1">
    <location>
        <begin position="1"/>
        <end position="63"/>
    </location>
</feature>
<dbReference type="EMBL" id="UFQS01000041">
    <property type="protein sequence ID" value="SSW98281.1"/>
    <property type="molecule type" value="Genomic_DNA"/>
</dbReference>
<organism evidence="2">
    <name type="scientific">Culicoides sonorensis</name>
    <name type="common">Biting midge</name>
    <dbReference type="NCBI Taxonomy" id="179676"/>
    <lineage>
        <taxon>Eukaryota</taxon>
        <taxon>Metazoa</taxon>
        <taxon>Ecdysozoa</taxon>
        <taxon>Arthropoda</taxon>
        <taxon>Hexapoda</taxon>
        <taxon>Insecta</taxon>
        <taxon>Pterygota</taxon>
        <taxon>Neoptera</taxon>
        <taxon>Endopterygota</taxon>
        <taxon>Diptera</taxon>
        <taxon>Nematocera</taxon>
        <taxon>Chironomoidea</taxon>
        <taxon>Ceratopogonidae</taxon>
        <taxon>Ceratopogoninae</taxon>
        <taxon>Culicoides</taxon>
        <taxon>Monoculicoides</taxon>
    </lineage>
</organism>